<dbReference type="Pfam" id="PF08263">
    <property type="entry name" value="LRRNT_2"/>
    <property type="match status" value="1"/>
</dbReference>
<dbReference type="InterPro" id="IPR013210">
    <property type="entry name" value="LRR_N_plant-typ"/>
</dbReference>
<dbReference type="PROSITE" id="PS51450">
    <property type="entry name" value="LRR"/>
    <property type="match status" value="1"/>
</dbReference>
<keyword evidence="11 14" id="KW-1133">Transmembrane helix</keyword>
<dbReference type="GO" id="GO:0005886">
    <property type="term" value="C:plasma membrane"/>
    <property type="evidence" value="ECO:0007669"/>
    <property type="project" value="UniProtKB-SubCell"/>
</dbReference>
<feature type="transmembrane region" description="Helical" evidence="14">
    <location>
        <begin position="428"/>
        <end position="451"/>
    </location>
</feature>
<evidence type="ECO:0000256" key="2">
    <source>
        <dbReference type="ARBA" id="ARBA00009592"/>
    </source>
</evidence>
<evidence type="ECO:0000256" key="4">
    <source>
        <dbReference type="ARBA" id="ARBA00022614"/>
    </source>
</evidence>
<evidence type="ECO:0000256" key="10">
    <source>
        <dbReference type="ARBA" id="ARBA00022840"/>
    </source>
</evidence>
<dbReference type="PANTHER" id="PTHR48063">
    <property type="entry name" value="LRR RECEPTOR-LIKE KINASE"/>
    <property type="match status" value="1"/>
</dbReference>
<evidence type="ECO:0000256" key="15">
    <source>
        <dbReference type="SAM" id="SignalP"/>
    </source>
</evidence>
<comment type="subcellular location">
    <subcellularLocation>
        <location evidence="1">Cell membrane</location>
        <topology evidence="1">Single-pass type I membrane protein</topology>
    </subcellularLocation>
</comment>
<feature type="signal peptide" evidence="15">
    <location>
        <begin position="1"/>
        <end position="38"/>
    </location>
</feature>
<dbReference type="Gene3D" id="3.80.10.10">
    <property type="entry name" value="Ribonuclease Inhibitor"/>
    <property type="match status" value="2"/>
</dbReference>
<evidence type="ECO:0000259" key="16">
    <source>
        <dbReference type="Pfam" id="PF08263"/>
    </source>
</evidence>
<reference evidence="17" key="2">
    <citation type="submission" date="2008-12" db="EMBL/GenBank/DDBJ databases">
        <title>Improved gene annotation of the rice (Oryza sativa) genomes.</title>
        <authorList>
            <person name="Wang J."/>
            <person name="Li R."/>
            <person name="Fan W."/>
            <person name="Huang Q."/>
            <person name="Zhang J."/>
            <person name="Zhou Y."/>
            <person name="Hu Y."/>
            <person name="Zi S."/>
            <person name="Li J."/>
            <person name="Ni P."/>
            <person name="Zheng H."/>
            <person name="Zhang Y."/>
            <person name="Zhao M."/>
            <person name="Hao Q."/>
            <person name="McDermott J."/>
            <person name="Samudrala R."/>
            <person name="Kristiansen K."/>
            <person name="Wong G.K.-S."/>
        </authorList>
    </citation>
    <scope>NUCLEOTIDE SEQUENCE</scope>
</reference>
<evidence type="ECO:0000256" key="9">
    <source>
        <dbReference type="ARBA" id="ARBA00022741"/>
    </source>
</evidence>
<evidence type="ECO:0000256" key="8">
    <source>
        <dbReference type="ARBA" id="ARBA00022737"/>
    </source>
</evidence>
<name>B9FD47_ORYSJ</name>
<dbReference type="SMART" id="SM00365">
    <property type="entry name" value="LRR_SD22"/>
    <property type="match status" value="5"/>
</dbReference>
<dbReference type="SUPFAM" id="SSF52058">
    <property type="entry name" value="L domain-like"/>
    <property type="match status" value="1"/>
</dbReference>
<dbReference type="InterPro" id="IPR046956">
    <property type="entry name" value="RLP23-like"/>
</dbReference>
<keyword evidence="3" id="KW-1003">Cell membrane</keyword>
<dbReference type="Pfam" id="PF12799">
    <property type="entry name" value="LRR_4"/>
    <property type="match status" value="1"/>
</dbReference>
<keyword evidence="12 14" id="KW-0472">Membrane</keyword>
<evidence type="ECO:0000256" key="6">
    <source>
        <dbReference type="ARBA" id="ARBA00022692"/>
    </source>
</evidence>
<dbReference type="Pfam" id="PF13516">
    <property type="entry name" value="LRR_6"/>
    <property type="match status" value="1"/>
</dbReference>
<keyword evidence="5" id="KW-1070">Brassinosteroid signaling pathway</keyword>
<dbReference type="EMBL" id="CM000141">
    <property type="protein sequence ID" value="EEE60411.1"/>
    <property type="molecule type" value="Genomic_DNA"/>
</dbReference>
<evidence type="ECO:0000256" key="13">
    <source>
        <dbReference type="ARBA" id="ARBA00023180"/>
    </source>
</evidence>
<accession>B9FD47</accession>
<gene>
    <name evidence="17" type="ORF">OsJ_13600</name>
</gene>
<dbReference type="InterPro" id="IPR032675">
    <property type="entry name" value="LRR_dom_sf"/>
</dbReference>
<dbReference type="PANTHER" id="PTHR48063:SF112">
    <property type="entry name" value="RECEPTOR LIKE PROTEIN 30-LIKE"/>
    <property type="match status" value="1"/>
</dbReference>
<keyword evidence="4" id="KW-0433">Leucine-rich repeat</keyword>
<dbReference type="InterPro" id="IPR001611">
    <property type="entry name" value="Leu-rich_rpt"/>
</dbReference>
<keyword evidence="9" id="KW-0547">Nucleotide-binding</keyword>
<evidence type="ECO:0000256" key="5">
    <source>
        <dbReference type="ARBA" id="ARBA00022626"/>
    </source>
</evidence>
<keyword evidence="13" id="KW-0325">Glycoprotein</keyword>
<evidence type="ECO:0000256" key="14">
    <source>
        <dbReference type="SAM" id="Phobius"/>
    </source>
</evidence>
<dbReference type="GO" id="GO:0009742">
    <property type="term" value="P:brassinosteroid mediated signaling pathway"/>
    <property type="evidence" value="ECO:0007669"/>
    <property type="project" value="UniProtKB-KW"/>
</dbReference>
<evidence type="ECO:0000256" key="11">
    <source>
        <dbReference type="ARBA" id="ARBA00022989"/>
    </source>
</evidence>
<keyword evidence="8" id="KW-0677">Repeat</keyword>
<organism evidence="17">
    <name type="scientific">Oryza sativa subsp. japonica</name>
    <name type="common">Rice</name>
    <dbReference type="NCBI Taxonomy" id="39947"/>
    <lineage>
        <taxon>Eukaryota</taxon>
        <taxon>Viridiplantae</taxon>
        <taxon>Streptophyta</taxon>
        <taxon>Embryophyta</taxon>
        <taxon>Tracheophyta</taxon>
        <taxon>Spermatophyta</taxon>
        <taxon>Magnoliopsida</taxon>
        <taxon>Liliopsida</taxon>
        <taxon>Poales</taxon>
        <taxon>Poaceae</taxon>
        <taxon>BOP clade</taxon>
        <taxon>Oryzoideae</taxon>
        <taxon>Oryzeae</taxon>
        <taxon>Oryzinae</taxon>
        <taxon>Oryza</taxon>
        <taxon>Oryza sativa</taxon>
    </lineage>
</organism>
<comment type="similarity">
    <text evidence="2">Belongs to the RLP family.</text>
</comment>
<dbReference type="InterPro" id="IPR003591">
    <property type="entry name" value="Leu-rich_rpt_typical-subtyp"/>
</dbReference>
<feature type="chain" id="PRO_5002883821" description="Leucine-rich repeat-containing N-terminal plant-type domain-containing protein" evidence="15">
    <location>
        <begin position="39"/>
        <end position="476"/>
    </location>
</feature>
<dbReference type="InterPro" id="IPR025875">
    <property type="entry name" value="Leu-rich_rpt_4"/>
</dbReference>
<evidence type="ECO:0000313" key="17">
    <source>
        <dbReference type="EMBL" id="EEE60411.1"/>
    </source>
</evidence>
<dbReference type="GO" id="GO:0005524">
    <property type="term" value="F:ATP binding"/>
    <property type="evidence" value="ECO:0007669"/>
    <property type="project" value="UniProtKB-KW"/>
</dbReference>
<sequence length="476" mass="52310">MSTRARSPWWSRRRTAPTLSTTLSSLLLLLATTTTKLCRSCSDGERHALLRRIQPLIGPEFSSSGRLDWDEAVDCCRWEGVTCSVAGRRREAAAGGRRVVSLSLPGVGIAGAVDAAVLAPFTALEKLDLSGNQITSFSAANRSDMVVGAVLNNLTALTELHLAGNEITTTGWISNLTSLQVIDMSSNKVHELNGICGLHQLKYLSLGFNMIQGVINPCLGKLQYLVYLDMGSNFLTGCLYSVFWSELPMNSEDDPFGNITQRRQTYVEFTTKGESLTYMGMPLELMIGIDLSMNRLSGPIPSSVGFLLQLKSLNLSHNKLVGSIPDTFMYLHEMESMDLSHNHLNGSVPVELANLSFLSFFSVAYNNLSGEIPFESQFCTLNGTAFEGNENLCGEIVDKICPMNSNCSHDSDDEMHQLLSTDTMDTPLIYWSFVAGSFAIGFWGIIALLIWNTAFRSRLCSFMDGCMSKMGWFLVP</sequence>
<evidence type="ECO:0000256" key="3">
    <source>
        <dbReference type="ARBA" id="ARBA00022475"/>
    </source>
</evidence>
<dbReference type="AlphaFoldDB" id="B9FD47"/>
<feature type="domain" description="Leucine-rich repeat-containing N-terminal plant-type" evidence="16">
    <location>
        <begin position="67"/>
        <end position="84"/>
    </location>
</feature>
<dbReference type="SMART" id="SM00369">
    <property type="entry name" value="LRR_TYP"/>
    <property type="match status" value="5"/>
</dbReference>
<evidence type="ECO:0000256" key="7">
    <source>
        <dbReference type="ARBA" id="ARBA00022729"/>
    </source>
</evidence>
<dbReference type="FunFam" id="3.80.10.10:FF:000111">
    <property type="entry name" value="LRR receptor-like serine/threonine-protein kinase ERECTA"/>
    <property type="match status" value="1"/>
</dbReference>
<dbReference type="PRINTS" id="PR00019">
    <property type="entry name" value="LEURICHRPT"/>
</dbReference>
<protein>
    <recommendedName>
        <fullName evidence="16">Leucine-rich repeat-containing N-terminal plant-type domain-containing protein</fullName>
    </recommendedName>
</protein>
<evidence type="ECO:0000256" key="1">
    <source>
        <dbReference type="ARBA" id="ARBA00004251"/>
    </source>
</evidence>
<dbReference type="Proteomes" id="UP000007752">
    <property type="component" value="Chromosome 4"/>
</dbReference>
<keyword evidence="7 15" id="KW-0732">Signal</keyword>
<keyword evidence="6 14" id="KW-0812">Transmembrane</keyword>
<keyword evidence="10" id="KW-0067">ATP-binding</keyword>
<evidence type="ECO:0000256" key="12">
    <source>
        <dbReference type="ARBA" id="ARBA00023136"/>
    </source>
</evidence>
<dbReference type="Pfam" id="PF13855">
    <property type="entry name" value="LRR_8"/>
    <property type="match status" value="1"/>
</dbReference>
<proteinExistence type="inferred from homology"/>
<reference evidence="17" key="1">
    <citation type="journal article" date="2005" name="PLoS Biol.">
        <title>The genomes of Oryza sativa: a history of duplications.</title>
        <authorList>
            <person name="Yu J."/>
            <person name="Wang J."/>
            <person name="Lin W."/>
            <person name="Li S."/>
            <person name="Li H."/>
            <person name="Zhou J."/>
            <person name="Ni P."/>
            <person name="Dong W."/>
            <person name="Hu S."/>
            <person name="Zeng C."/>
            <person name="Zhang J."/>
            <person name="Zhang Y."/>
            <person name="Li R."/>
            <person name="Xu Z."/>
            <person name="Li S."/>
            <person name="Li X."/>
            <person name="Zheng H."/>
            <person name="Cong L."/>
            <person name="Lin L."/>
            <person name="Yin J."/>
            <person name="Geng J."/>
            <person name="Li G."/>
            <person name="Shi J."/>
            <person name="Liu J."/>
            <person name="Lv H."/>
            <person name="Li J."/>
            <person name="Wang J."/>
            <person name="Deng Y."/>
            <person name="Ran L."/>
            <person name="Shi X."/>
            <person name="Wang X."/>
            <person name="Wu Q."/>
            <person name="Li C."/>
            <person name="Ren X."/>
            <person name="Wang J."/>
            <person name="Wang X."/>
            <person name="Li D."/>
            <person name="Liu D."/>
            <person name="Zhang X."/>
            <person name="Ji Z."/>
            <person name="Zhao W."/>
            <person name="Sun Y."/>
            <person name="Zhang Z."/>
            <person name="Bao J."/>
            <person name="Han Y."/>
            <person name="Dong L."/>
            <person name="Ji J."/>
            <person name="Chen P."/>
            <person name="Wu S."/>
            <person name="Liu J."/>
            <person name="Xiao Y."/>
            <person name="Bu D."/>
            <person name="Tan J."/>
            <person name="Yang L."/>
            <person name="Ye C."/>
            <person name="Zhang J."/>
            <person name="Xu J."/>
            <person name="Zhou Y."/>
            <person name="Yu Y."/>
            <person name="Zhang B."/>
            <person name="Zhuang S."/>
            <person name="Wei H."/>
            <person name="Liu B."/>
            <person name="Lei M."/>
            <person name="Yu H."/>
            <person name="Li Y."/>
            <person name="Xu H."/>
            <person name="Wei S."/>
            <person name="He X."/>
            <person name="Fang L."/>
            <person name="Zhang Z."/>
            <person name="Zhang Y."/>
            <person name="Huang X."/>
            <person name="Su Z."/>
            <person name="Tong W."/>
            <person name="Li J."/>
            <person name="Tong Z."/>
            <person name="Li S."/>
            <person name="Ye J."/>
            <person name="Wang L."/>
            <person name="Fang L."/>
            <person name="Lei T."/>
            <person name="Chen C."/>
            <person name="Chen H."/>
            <person name="Xu Z."/>
            <person name="Li H."/>
            <person name="Huang H."/>
            <person name="Zhang F."/>
            <person name="Xu H."/>
            <person name="Li N."/>
            <person name="Zhao C."/>
            <person name="Li S."/>
            <person name="Dong L."/>
            <person name="Huang Y."/>
            <person name="Li L."/>
            <person name="Xi Y."/>
            <person name="Qi Q."/>
            <person name="Li W."/>
            <person name="Zhang B."/>
            <person name="Hu W."/>
            <person name="Zhang Y."/>
            <person name="Tian X."/>
            <person name="Jiao Y."/>
            <person name="Liang X."/>
            <person name="Jin J."/>
            <person name="Gao L."/>
            <person name="Zheng W."/>
            <person name="Hao B."/>
            <person name="Liu S."/>
            <person name="Wang W."/>
            <person name="Yuan L."/>
            <person name="Cao M."/>
            <person name="McDermott J."/>
            <person name="Samudrala R."/>
            <person name="Wang J."/>
            <person name="Wong G.K."/>
            <person name="Yang H."/>
        </authorList>
    </citation>
    <scope>NUCLEOTIDE SEQUENCE [LARGE SCALE GENOMIC DNA]</scope>
</reference>